<keyword evidence="4" id="KW-0804">Transcription</keyword>
<dbReference type="GO" id="GO:0006352">
    <property type="term" value="P:DNA-templated transcription initiation"/>
    <property type="evidence" value="ECO:0007669"/>
    <property type="project" value="InterPro"/>
</dbReference>
<gene>
    <name evidence="6" type="ORF">DYBT9275_05501</name>
</gene>
<evidence type="ECO:0000313" key="7">
    <source>
        <dbReference type="Proteomes" id="UP000680038"/>
    </source>
</evidence>
<dbReference type="SUPFAM" id="SSF88946">
    <property type="entry name" value="Sigma2 domain of RNA polymerase sigma factors"/>
    <property type="match status" value="1"/>
</dbReference>
<dbReference type="InterPro" id="IPR013249">
    <property type="entry name" value="RNA_pol_sigma70_r4_t2"/>
</dbReference>
<evidence type="ECO:0000256" key="2">
    <source>
        <dbReference type="ARBA" id="ARBA00023015"/>
    </source>
</evidence>
<accession>A0A916JHZ0</accession>
<dbReference type="NCBIfam" id="TIGR02937">
    <property type="entry name" value="sigma70-ECF"/>
    <property type="match status" value="1"/>
</dbReference>
<organism evidence="6 7">
    <name type="scientific">Dyadobacter helix</name>
    <dbReference type="NCBI Taxonomy" id="2822344"/>
    <lineage>
        <taxon>Bacteria</taxon>
        <taxon>Pseudomonadati</taxon>
        <taxon>Bacteroidota</taxon>
        <taxon>Cytophagia</taxon>
        <taxon>Cytophagales</taxon>
        <taxon>Spirosomataceae</taxon>
        <taxon>Dyadobacter</taxon>
    </lineage>
</organism>
<dbReference type="PANTHER" id="PTHR43133">
    <property type="entry name" value="RNA POLYMERASE ECF-TYPE SIGMA FACTO"/>
    <property type="match status" value="1"/>
</dbReference>
<evidence type="ECO:0000259" key="5">
    <source>
        <dbReference type="SMART" id="SM00421"/>
    </source>
</evidence>
<evidence type="ECO:0000256" key="4">
    <source>
        <dbReference type="ARBA" id="ARBA00023163"/>
    </source>
</evidence>
<comment type="similarity">
    <text evidence="1">Belongs to the sigma-70 factor family. ECF subfamily.</text>
</comment>
<protein>
    <recommendedName>
        <fullName evidence="5">HTH luxR-type domain-containing protein</fullName>
    </recommendedName>
</protein>
<dbReference type="GO" id="GO:0003677">
    <property type="term" value="F:DNA binding"/>
    <property type="evidence" value="ECO:0007669"/>
    <property type="project" value="InterPro"/>
</dbReference>
<dbReference type="Pfam" id="PF04542">
    <property type="entry name" value="Sigma70_r2"/>
    <property type="match status" value="1"/>
</dbReference>
<keyword evidence="7" id="KW-1185">Reference proteome</keyword>
<dbReference type="InterPro" id="IPR013324">
    <property type="entry name" value="RNA_pol_sigma_r3/r4-like"/>
</dbReference>
<comment type="caution">
    <text evidence="6">The sequence shown here is derived from an EMBL/GenBank/DDBJ whole genome shotgun (WGS) entry which is preliminary data.</text>
</comment>
<reference evidence="6" key="1">
    <citation type="submission" date="2021-04" db="EMBL/GenBank/DDBJ databases">
        <authorList>
            <person name="Rodrigo-Torres L."/>
            <person name="Arahal R. D."/>
            <person name="Lucena T."/>
        </authorList>
    </citation>
    <scope>NUCLEOTIDE SEQUENCE</scope>
    <source>
        <strain evidence="6">CECT 9275</strain>
    </source>
</reference>
<name>A0A916JHZ0_9BACT</name>
<evidence type="ECO:0000313" key="6">
    <source>
        <dbReference type="EMBL" id="CAG5016222.1"/>
    </source>
</evidence>
<dbReference type="GO" id="GO:0016987">
    <property type="term" value="F:sigma factor activity"/>
    <property type="evidence" value="ECO:0007669"/>
    <property type="project" value="UniProtKB-KW"/>
</dbReference>
<dbReference type="InterPro" id="IPR007627">
    <property type="entry name" value="RNA_pol_sigma70_r2"/>
</dbReference>
<dbReference type="AlphaFoldDB" id="A0A916JHZ0"/>
<evidence type="ECO:0000256" key="1">
    <source>
        <dbReference type="ARBA" id="ARBA00010641"/>
    </source>
</evidence>
<dbReference type="SUPFAM" id="SSF88659">
    <property type="entry name" value="Sigma3 and sigma4 domains of RNA polymerase sigma factors"/>
    <property type="match status" value="1"/>
</dbReference>
<dbReference type="PRINTS" id="PR00038">
    <property type="entry name" value="HTHLUXR"/>
</dbReference>
<evidence type="ECO:0000256" key="3">
    <source>
        <dbReference type="ARBA" id="ARBA00023082"/>
    </source>
</evidence>
<sequence length="197" mass="22673">MDFTYHDKDDLQLWQLISTQSDAGAFAEVHRRFSTSLFALAYRKTGDETVAEDLVQDLFVALWTGRDTIHPEKALNSYLFSALKNRIISYYRKQLHRDSVSLSVLQPETLVSYSANAVEEYINFRQANESYQVQLQNLPEKTREVFELSRSGLTNKEIGGLLGLAEKTIEFHISKSLKLLRMGMGYSSYLLLVWFSK</sequence>
<dbReference type="Proteomes" id="UP000680038">
    <property type="component" value="Unassembled WGS sequence"/>
</dbReference>
<dbReference type="PANTHER" id="PTHR43133:SF46">
    <property type="entry name" value="RNA POLYMERASE SIGMA-70 FACTOR ECF SUBFAMILY"/>
    <property type="match status" value="1"/>
</dbReference>
<dbReference type="InterPro" id="IPR000792">
    <property type="entry name" value="Tscrpt_reg_LuxR_C"/>
</dbReference>
<dbReference type="SMART" id="SM00421">
    <property type="entry name" value="HTH_LUXR"/>
    <property type="match status" value="1"/>
</dbReference>
<dbReference type="EMBL" id="CAJRAF010000004">
    <property type="protein sequence ID" value="CAG5016222.1"/>
    <property type="molecule type" value="Genomic_DNA"/>
</dbReference>
<dbReference type="Gene3D" id="1.10.1740.10">
    <property type="match status" value="1"/>
</dbReference>
<keyword evidence="3" id="KW-0731">Sigma factor</keyword>
<dbReference type="InterPro" id="IPR039425">
    <property type="entry name" value="RNA_pol_sigma-70-like"/>
</dbReference>
<proteinExistence type="inferred from homology"/>
<dbReference type="InterPro" id="IPR014284">
    <property type="entry name" value="RNA_pol_sigma-70_dom"/>
</dbReference>
<dbReference type="Pfam" id="PF08281">
    <property type="entry name" value="Sigma70_r4_2"/>
    <property type="match status" value="1"/>
</dbReference>
<dbReference type="InterPro" id="IPR036388">
    <property type="entry name" value="WH-like_DNA-bd_sf"/>
</dbReference>
<dbReference type="Gene3D" id="1.10.10.10">
    <property type="entry name" value="Winged helix-like DNA-binding domain superfamily/Winged helix DNA-binding domain"/>
    <property type="match status" value="1"/>
</dbReference>
<keyword evidence="2" id="KW-0805">Transcription regulation</keyword>
<dbReference type="InterPro" id="IPR013325">
    <property type="entry name" value="RNA_pol_sigma_r2"/>
</dbReference>
<dbReference type="RefSeq" id="WP_215241880.1">
    <property type="nucleotide sequence ID" value="NZ_CAJRAF010000004.1"/>
</dbReference>
<feature type="domain" description="HTH luxR-type" evidence="5">
    <location>
        <begin position="135"/>
        <end position="192"/>
    </location>
</feature>